<dbReference type="AlphaFoldDB" id="A0A4P6F911"/>
<keyword evidence="1" id="KW-0175">Coiled coil</keyword>
<evidence type="ECO:0000313" key="2">
    <source>
        <dbReference type="EMBL" id="QAY66948.1"/>
    </source>
</evidence>
<keyword evidence="3" id="KW-1185">Reference proteome</keyword>
<dbReference type="OrthoDB" id="3540923at2"/>
<protein>
    <submittedName>
        <fullName evidence="2">Uncharacterized protein</fullName>
    </submittedName>
</protein>
<feature type="coiled-coil region" evidence="1">
    <location>
        <begin position="208"/>
        <end position="235"/>
    </location>
</feature>
<dbReference type="RefSeq" id="WP_129441058.1">
    <property type="nucleotide sequence ID" value="NZ_CP035492.1"/>
</dbReference>
<gene>
    <name evidence="2" type="ORF">ET464_11625</name>
</gene>
<dbReference type="KEGG" id="pprt:ET464_11625"/>
<dbReference type="EMBL" id="CP035492">
    <property type="protein sequence ID" value="QAY66948.1"/>
    <property type="molecule type" value="Genomic_DNA"/>
</dbReference>
<dbReference type="Proteomes" id="UP000293568">
    <property type="component" value="Chromosome"/>
</dbReference>
<proteinExistence type="predicted"/>
<accession>A0A4P6F911</accession>
<evidence type="ECO:0000256" key="1">
    <source>
        <dbReference type="SAM" id="Coils"/>
    </source>
</evidence>
<feature type="coiled-coil region" evidence="1">
    <location>
        <begin position="91"/>
        <end position="163"/>
    </location>
</feature>
<name>A0A4P6F911_9BACL</name>
<organism evidence="2 3">
    <name type="scientific">Paenibacillus protaetiae</name>
    <dbReference type="NCBI Taxonomy" id="2509456"/>
    <lineage>
        <taxon>Bacteria</taxon>
        <taxon>Bacillati</taxon>
        <taxon>Bacillota</taxon>
        <taxon>Bacilli</taxon>
        <taxon>Bacillales</taxon>
        <taxon>Paenibacillaceae</taxon>
        <taxon>Paenibacillus</taxon>
    </lineage>
</organism>
<sequence>MTERLFERLLEAKEKKHELERAERRYEQLRQRLREQERLIPGLEVQLDAEQADVDKLNRLSWSNVWHTLLRSKEEQLELERQQALAAGLKLQEVQDECARLKEAIAQAVDQINAIQYAEQDYSRLLAEKEQLLRAQPEASAELEKMESQIAEQTAHVRELSEALTAGKRVLASLEPAIESFESAIKWGNWDTWGGGGMISSINKHNYIDDAKRSIETAKSLMQTFKDELADVKQTIDIEVNIGSWMKIGDIWFDDFFSDMRVQKRVKEAQQQALDAAHEVRMTVQKIEGQHQAAQAKLQLMKNERTMWLEQQKTE</sequence>
<evidence type="ECO:0000313" key="3">
    <source>
        <dbReference type="Proteomes" id="UP000293568"/>
    </source>
</evidence>
<feature type="coiled-coil region" evidence="1">
    <location>
        <begin position="2"/>
        <end position="53"/>
    </location>
</feature>
<reference evidence="2 3" key="1">
    <citation type="submission" date="2019-01" db="EMBL/GenBank/DDBJ databases">
        <title>Genome sequencing of strain FW100M-2.</title>
        <authorList>
            <person name="Heo J."/>
            <person name="Kim S.-J."/>
            <person name="Kim J.-S."/>
            <person name="Hong S.-B."/>
            <person name="Kwon S.-W."/>
        </authorList>
    </citation>
    <scope>NUCLEOTIDE SEQUENCE [LARGE SCALE GENOMIC DNA]</scope>
    <source>
        <strain evidence="2 3">FW100M-2</strain>
    </source>
</reference>